<keyword evidence="2" id="KW-0732">Signal</keyword>
<gene>
    <name evidence="3" type="ORF">LVJ77_12295</name>
</gene>
<feature type="signal peptide" evidence="2">
    <location>
        <begin position="1"/>
        <end position="18"/>
    </location>
</feature>
<evidence type="ECO:0000256" key="2">
    <source>
        <dbReference type="SAM" id="SignalP"/>
    </source>
</evidence>
<dbReference type="KEGG" id="ckh:LVJ77_12295"/>
<protein>
    <recommendedName>
        <fullName evidence="5">Lipoprotein</fullName>
    </recommendedName>
</protein>
<dbReference type="AlphaFoldDB" id="A0ABD8B888"/>
<feature type="region of interest" description="Disordered" evidence="1">
    <location>
        <begin position="22"/>
        <end position="43"/>
    </location>
</feature>
<dbReference type="PROSITE" id="PS51257">
    <property type="entry name" value="PROKAR_LIPOPROTEIN"/>
    <property type="match status" value="1"/>
</dbReference>
<keyword evidence="4" id="KW-1185">Reference proteome</keyword>
<dbReference type="RefSeq" id="WP_281168345.1">
    <property type="nucleotide sequence ID" value="NZ_CP091521.1"/>
</dbReference>
<evidence type="ECO:0000313" key="4">
    <source>
        <dbReference type="Proteomes" id="UP000831534"/>
    </source>
</evidence>
<dbReference type="EMBL" id="CP091521">
    <property type="protein sequence ID" value="XHH50229.1"/>
    <property type="molecule type" value="Genomic_DNA"/>
</dbReference>
<feature type="chain" id="PRO_5044864871" description="Lipoprotein" evidence="2">
    <location>
        <begin position="19"/>
        <end position="43"/>
    </location>
</feature>
<reference evidence="3 4" key="1">
    <citation type="journal article" date="2022" name="Res Sq">
        <title>Evolution of multicellular longitudinally dividing oral cavity symbionts (Neisseriaceae).</title>
        <authorList>
            <person name="Nyongesa S."/>
            <person name="Weber P."/>
            <person name="Bernet E."/>
            <person name="Pullido F."/>
            <person name="Nieckarz M."/>
            <person name="Delaby M."/>
            <person name="Nieves C."/>
            <person name="Viehboeck T."/>
            <person name="Krause N."/>
            <person name="Rivera-Millot A."/>
            <person name="Nakamura A."/>
            <person name="Vischer N."/>
            <person name="VanNieuwenhze M."/>
            <person name="Brun Y."/>
            <person name="Cava F."/>
            <person name="Bulgheresi S."/>
            <person name="Veyrier F."/>
        </authorList>
    </citation>
    <scope>NUCLEOTIDE SEQUENCE [LARGE SCALE GENOMIC DNA]</scope>
    <source>
        <strain evidence="3 4">17694</strain>
    </source>
</reference>
<sequence>MKKLMLATLLGLGLAACADTRSHVSDDGKTWETVRYPEQKNQQ</sequence>
<evidence type="ECO:0008006" key="5">
    <source>
        <dbReference type="Google" id="ProtNLM"/>
    </source>
</evidence>
<organism evidence="3 4">
    <name type="scientific">Conchiformibius kuhniae</name>
    <dbReference type="NCBI Taxonomy" id="211502"/>
    <lineage>
        <taxon>Bacteria</taxon>
        <taxon>Pseudomonadati</taxon>
        <taxon>Pseudomonadota</taxon>
        <taxon>Betaproteobacteria</taxon>
        <taxon>Neisseriales</taxon>
        <taxon>Neisseriaceae</taxon>
        <taxon>Conchiformibius</taxon>
    </lineage>
</organism>
<evidence type="ECO:0000313" key="3">
    <source>
        <dbReference type="EMBL" id="XHH50229.1"/>
    </source>
</evidence>
<name>A0ABD8B888_9NEIS</name>
<proteinExistence type="predicted"/>
<dbReference type="Proteomes" id="UP000831534">
    <property type="component" value="Chromosome"/>
</dbReference>
<evidence type="ECO:0000256" key="1">
    <source>
        <dbReference type="SAM" id="MobiDB-lite"/>
    </source>
</evidence>
<accession>A0ABD8B888</accession>